<evidence type="ECO:0000313" key="8">
    <source>
        <dbReference type="Proteomes" id="UP000318212"/>
    </source>
</evidence>
<keyword evidence="2" id="KW-0663">Pyridoxal phosphate</keyword>
<dbReference type="PANTHER" id="PTHR46577:SF1">
    <property type="entry name" value="HTH-TYPE TRANSCRIPTIONAL REGULATORY PROTEIN GABR"/>
    <property type="match status" value="1"/>
</dbReference>
<dbReference type="GO" id="GO:0003677">
    <property type="term" value="F:DNA binding"/>
    <property type="evidence" value="ECO:0007669"/>
    <property type="project" value="UniProtKB-KW"/>
</dbReference>
<dbReference type="InterPro" id="IPR004839">
    <property type="entry name" value="Aminotransferase_I/II_large"/>
</dbReference>
<dbReference type="InterPro" id="IPR036388">
    <property type="entry name" value="WH-like_DNA-bd_sf"/>
</dbReference>
<comment type="caution">
    <text evidence="7">The sequence shown here is derived from an EMBL/GenBank/DDBJ whole genome shotgun (WGS) entry which is preliminary data.</text>
</comment>
<organism evidence="7 8">
    <name type="scientific">Marilutibacter aestuarii</name>
    <dbReference type="NCBI Taxonomy" id="1706195"/>
    <lineage>
        <taxon>Bacteria</taxon>
        <taxon>Pseudomonadati</taxon>
        <taxon>Pseudomonadota</taxon>
        <taxon>Gammaproteobacteria</taxon>
        <taxon>Lysobacterales</taxon>
        <taxon>Lysobacteraceae</taxon>
        <taxon>Marilutibacter</taxon>
    </lineage>
</organism>
<dbReference type="InterPro" id="IPR000524">
    <property type="entry name" value="Tscrpt_reg_HTH_GntR"/>
</dbReference>
<dbReference type="SUPFAM" id="SSF53383">
    <property type="entry name" value="PLP-dependent transferases"/>
    <property type="match status" value="1"/>
</dbReference>
<gene>
    <name evidence="7" type="ORF">FKV25_12620</name>
</gene>
<reference evidence="7 8" key="1">
    <citation type="submission" date="2019-06" db="EMBL/GenBank/DDBJ databases">
        <title>Lysobacter alkalisoli sp. nov. isolated from saline soil.</title>
        <authorList>
            <person name="Sun J.-Q."/>
            <person name="Xu L."/>
        </authorList>
    </citation>
    <scope>NUCLEOTIDE SEQUENCE [LARGE SCALE GENOMIC DNA]</scope>
    <source>
        <strain evidence="7 8">JCM 31130</strain>
    </source>
</reference>
<evidence type="ECO:0000256" key="4">
    <source>
        <dbReference type="ARBA" id="ARBA00023125"/>
    </source>
</evidence>
<dbReference type="GO" id="GO:0030170">
    <property type="term" value="F:pyridoxal phosphate binding"/>
    <property type="evidence" value="ECO:0007669"/>
    <property type="project" value="InterPro"/>
</dbReference>
<keyword evidence="5" id="KW-0804">Transcription</keyword>
<dbReference type="GO" id="GO:0003700">
    <property type="term" value="F:DNA-binding transcription factor activity"/>
    <property type="evidence" value="ECO:0007669"/>
    <property type="project" value="InterPro"/>
</dbReference>
<dbReference type="OrthoDB" id="9808770at2"/>
<dbReference type="Proteomes" id="UP000318212">
    <property type="component" value="Unassembled WGS sequence"/>
</dbReference>
<keyword evidence="7" id="KW-0032">Aminotransferase</keyword>
<evidence type="ECO:0000313" key="7">
    <source>
        <dbReference type="EMBL" id="TQD41745.1"/>
    </source>
</evidence>
<proteinExistence type="inferred from homology"/>
<dbReference type="Pfam" id="PF00392">
    <property type="entry name" value="GntR"/>
    <property type="match status" value="1"/>
</dbReference>
<dbReference type="InterPro" id="IPR015421">
    <property type="entry name" value="PyrdxlP-dep_Trfase_major"/>
</dbReference>
<accession>A0A508A484</accession>
<dbReference type="PROSITE" id="PS50949">
    <property type="entry name" value="HTH_GNTR"/>
    <property type="match status" value="1"/>
</dbReference>
<dbReference type="PANTHER" id="PTHR46577">
    <property type="entry name" value="HTH-TYPE TRANSCRIPTIONAL REGULATORY PROTEIN GABR"/>
    <property type="match status" value="1"/>
</dbReference>
<feature type="domain" description="HTH gntR-type" evidence="6">
    <location>
        <begin position="1"/>
        <end position="59"/>
    </location>
</feature>
<dbReference type="InterPro" id="IPR051446">
    <property type="entry name" value="HTH_trans_reg/aminotransferase"/>
</dbReference>
<keyword evidence="8" id="KW-1185">Reference proteome</keyword>
<evidence type="ECO:0000256" key="1">
    <source>
        <dbReference type="ARBA" id="ARBA00005384"/>
    </source>
</evidence>
<dbReference type="SUPFAM" id="SSF46785">
    <property type="entry name" value="Winged helix' DNA-binding domain"/>
    <property type="match status" value="1"/>
</dbReference>
<dbReference type="InterPro" id="IPR015424">
    <property type="entry name" value="PyrdxlP-dep_Trfase"/>
</dbReference>
<dbReference type="AlphaFoldDB" id="A0A508A484"/>
<dbReference type="GO" id="GO:0008483">
    <property type="term" value="F:transaminase activity"/>
    <property type="evidence" value="ECO:0007669"/>
    <property type="project" value="UniProtKB-KW"/>
</dbReference>
<protein>
    <submittedName>
        <fullName evidence="7">PLP-dependent aminotransferase family protein</fullName>
    </submittedName>
</protein>
<dbReference type="EMBL" id="VICE01000116">
    <property type="protein sequence ID" value="TQD41745.1"/>
    <property type="molecule type" value="Genomic_DNA"/>
</dbReference>
<comment type="similarity">
    <text evidence="1">In the C-terminal section; belongs to the class-I pyridoxal-phosphate-dependent aminotransferase family.</text>
</comment>
<dbReference type="Pfam" id="PF00155">
    <property type="entry name" value="Aminotran_1_2"/>
    <property type="match status" value="1"/>
</dbReference>
<keyword evidence="4" id="KW-0238">DNA-binding</keyword>
<dbReference type="CDD" id="cd00609">
    <property type="entry name" value="AAT_like"/>
    <property type="match status" value="1"/>
</dbReference>
<evidence type="ECO:0000259" key="6">
    <source>
        <dbReference type="PROSITE" id="PS50949"/>
    </source>
</evidence>
<keyword evidence="7" id="KW-0808">Transferase</keyword>
<evidence type="ECO:0000256" key="5">
    <source>
        <dbReference type="ARBA" id="ARBA00023163"/>
    </source>
</evidence>
<dbReference type="PRINTS" id="PR00035">
    <property type="entry name" value="HTHGNTR"/>
</dbReference>
<name>A0A508A484_9GAMM</name>
<dbReference type="SMART" id="SM00345">
    <property type="entry name" value="HTH_GNTR"/>
    <property type="match status" value="1"/>
</dbReference>
<evidence type="ECO:0000256" key="3">
    <source>
        <dbReference type="ARBA" id="ARBA00023015"/>
    </source>
</evidence>
<dbReference type="InterPro" id="IPR036390">
    <property type="entry name" value="WH_DNA-bd_sf"/>
</dbReference>
<dbReference type="Gene3D" id="1.10.10.10">
    <property type="entry name" value="Winged helix-like DNA-binding domain superfamily/Winged helix DNA-binding domain"/>
    <property type="match status" value="1"/>
</dbReference>
<evidence type="ECO:0000256" key="2">
    <source>
        <dbReference type="ARBA" id="ARBA00022898"/>
    </source>
</evidence>
<sequence length="473" mass="50870">MRTAMVEGRLAEGERLPATRLLAAELGLSRNTVLEAYEQLQAEGCVQARVGAGSFVAPGIVHANGAAPLVAPGTHAATAVLPAPSAFAERARRFHDHGAIPGRTVPGTRYAFQYGVPMANPTLTSDWARALSRAARHASPAYPHVLGLPALREAICGYLSRRRGVQVAPGDVLVVNGTQQAIALAARVLVDPGATALVEAPHYFAIREVLQIHGADLRTAPVDAAGLVVDALPVPAPRLLCVTPSHQFPTGALMSLERRRQLLDFARRHGSWIFEDDYDGEFRYDARPLAALRSLDREDRVIYVGSFSKLMFPALRLGFLVMPRALARDFANAKWADDFGSPAIEQLALADFIADGGFERHLRRTAKALRQRRDALLGALQRRLGSRLEIADSNAGMHLVAWLRDADHAGCQALVEHAARRGLGLHPIAPFYLEPPPRPGLLMGFAGMPLKDIAPAVALLGACMDETLPAPPG</sequence>
<keyword evidence="3" id="KW-0805">Transcription regulation</keyword>
<dbReference type="Gene3D" id="3.40.640.10">
    <property type="entry name" value="Type I PLP-dependent aspartate aminotransferase-like (Major domain)"/>
    <property type="match status" value="1"/>
</dbReference>
<dbReference type="CDD" id="cd07377">
    <property type="entry name" value="WHTH_GntR"/>
    <property type="match status" value="1"/>
</dbReference>